<dbReference type="PANTHER" id="PTHR30006:SF2">
    <property type="entry name" value="ABC TRANSPORTER SUBSTRATE-BINDING PROTEIN"/>
    <property type="match status" value="1"/>
</dbReference>
<dbReference type="EMBL" id="LHQM01000029">
    <property type="protein sequence ID" value="KPJ22084.1"/>
    <property type="molecule type" value="Genomic_DNA"/>
</dbReference>
<dbReference type="Gene3D" id="3.40.190.10">
    <property type="entry name" value="Periplasmic binding protein-like II"/>
    <property type="match status" value="2"/>
</dbReference>
<accession>A0A0P6S0Z2</accession>
<dbReference type="PIRSF" id="PIRSF002825">
    <property type="entry name" value="CfbpA"/>
    <property type="match status" value="1"/>
</dbReference>
<dbReference type="Proteomes" id="UP000049578">
    <property type="component" value="Unassembled WGS sequence"/>
</dbReference>
<dbReference type="PATRIC" id="fig|119224.3.peg.1020"/>
<gene>
    <name evidence="2" type="ORF">AKK44_06425</name>
</gene>
<protein>
    <submittedName>
        <fullName evidence="2">Iron ABC transporter substrate-binding protein</fullName>
    </submittedName>
</protein>
<dbReference type="InterPro" id="IPR026045">
    <property type="entry name" value="Ferric-bd"/>
</dbReference>
<evidence type="ECO:0000256" key="1">
    <source>
        <dbReference type="ARBA" id="ARBA00022729"/>
    </source>
</evidence>
<dbReference type="PANTHER" id="PTHR30006">
    <property type="entry name" value="THIAMINE-BINDING PERIPLASMIC PROTEIN-RELATED"/>
    <property type="match status" value="1"/>
</dbReference>
<dbReference type="GO" id="GO:0030288">
    <property type="term" value="C:outer membrane-bounded periplasmic space"/>
    <property type="evidence" value="ECO:0007669"/>
    <property type="project" value="TreeGrafter"/>
</dbReference>
<dbReference type="GO" id="GO:0030976">
    <property type="term" value="F:thiamine pyrophosphate binding"/>
    <property type="evidence" value="ECO:0007669"/>
    <property type="project" value="TreeGrafter"/>
</dbReference>
<keyword evidence="3" id="KW-1185">Reference proteome</keyword>
<dbReference type="SUPFAM" id="SSF53850">
    <property type="entry name" value="Periplasmic binding protein-like II"/>
    <property type="match status" value="1"/>
</dbReference>
<dbReference type="AlphaFoldDB" id="A0A0P6S0Z2"/>
<dbReference type="GO" id="GO:0030975">
    <property type="term" value="F:thiamine binding"/>
    <property type="evidence" value="ECO:0007669"/>
    <property type="project" value="TreeGrafter"/>
</dbReference>
<organism evidence="2 3">
    <name type="scientific">Streptococcus phocae</name>
    <dbReference type="NCBI Taxonomy" id="119224"/>
    <lineage>
        <taxon>Bacteria</taxon>
        <taxon>Bacillati</taxon>
        <taxon>Bacillota</taxon>
        <taxon>Bacilli</taxon>
        <taxon>Lactobacillales</taxon>
        <taxon>Streptococcaceae</taxon>
        <taxon>Streptococcus</taxon>
    </lineage>
</organism>
<evidence type="ECO:0000313" key="2">
    <source>
        <dbReference type="EMBL" id="KPJ22084.1"/>
    </source>
</evidence>
<keyword evidence="1" id="KW-0732">Signal</keyword>
<comment type="caution">
    <text evidence="2">The sequence shown here is derived from an EMBL/GenBank/DDBJ whole genome shotgun (WGS) entry which is preliminary data.</text>
</comment>
<proteinExistence type="predicted"/>
<sequence>MRVKKKRVFVIVFLVLCFASLGTYYLLIDKDSNHASGRRELVVMSPNSQNILTRTIPSFEEKYGIKVRLIQGGTGQLIDRLEHQRKPLEADVFFGGNYTQFETHKDLFEPYVSKNVDYVISDYVHPSDMATPYTVNGSVLIVNNELARSIPISSYDDLLRPELKGKIAFADPNTSSSAFSQLTNILLAKGGYTNPSAWTYVKKLLANINAIKSSSSAEVYQSVAAGKMVVGLTYEDPSVNLLRSGANISIVYPTEGTVFVPSSVAIIKHSKAKKDAKRFINYMLSLEVQNAFAKSTTNRPIRRDAQSNLEMKPLKDITTLKEDYRYVTNHKEELLAKYNRLRDASER</sequence>
<dbReference type="GO" id="GO:0015888">
    <property type="term" value="P:thiamine transport"/>
    <property type="evidence" value="ECO:0007669"/>
    <property type="project" value="TreeGrafter"/>
</dbReference>
<evidence type="ECO:0000313" key="3">
    <source>
        <dbReference type="Proteomes" id="UP000049578"/>
    </source>
</evidence>
<reference evidence="2 3" key="1">
    <citation type="submission" date="2015-08" db="EMBL/GenBank/DDBJ databases">
        <title>Genome sequence of Streptococcus phocae subsp. phocae ATCC 51973T isolated from liver specimen obtained from seal.</title>
        <authorList>
            <person name="Avendano-Herrera R."/>
        </authorList>
    </citation>
    <scope>NUCLEOTIDE SEQUENCE [LARGE SCALE GENOMIC DNA]</scope>
    <source>
        <strain evidence="2 3">ATCC 51973</strain>
    </source>
</reference>
<dbReference type="STRING" id="119224.AKK44_06425"/>
<dbReference type="Pfam" id="PF13531">
    <property type="entry name" value="SBP_bac_11"/>
    <property type="match status" value="1"/>
</dbReference>
<name>A0A0P6S0Z2_9STRE</name>